<evidence type="ECO:0000256" key="1">
    <source>
        <dbReference type="ARBA" id="ARBA00022741"/>
    </source>
</evidence>
<organism evidence="3 4">
    <name type="scientific">Rivihabitans pingtungensis</name>
    <dbReference type="NCBI Taxonomy" id="1054498"/>
    <lineage>
        <taxon>Bacteria</taxon>
        <taxon>Pseudomonadati</taxon>
        <taxon>Pseudomonadota</taxon>
        <taxon>Betaproteobacteria</taxon>
        <taxon>Neisseriales</taxon>
        <taxon>Aquaspirillaceae</taxon>
        <taxon>Rivihabitans</taxon>
    </lineage>
</organism>
<dbReference type="GO" id="GO:0005524">
    <property type="term" value="F:ATP binding"/>
    <property type="evidence" value="ECO:0007669"/>
    <property type="project" value="UniProtKB-KW"/>
</dbReference>
<evidence type="ECO:0000313" key="4">
    <source>
        <dbReference type="Proteomes" id="UP000247555"/>
    </source>
</evidence>
<dbReference type="AlphaFoldDB" id="A0A318L4G5"/>
<dbReference type="GO" id="GO:0051782">
    <property type="term" value="P:negative regulation of cell division"/>
    <property type="evidence" value="ECO:0007669"/>
    <property type="project" value="TreeGrafter"/>
</dbReference>
<comment type="caution">
    <text evidence="3">The sequence shown here is derived from an EMBL/GenBank/DDBJ whole genome shotgun (WGS) entry which is preliminary data.</text>
</comment>
<keyword evidence="3" id="KW-0282">Flagellum</keyword>
<dbReference type="InterPro" id="IPR027417">
    <property type="entry name" value="P-loop_NTPase"/>
</dbReference>
<keyword evidence="3" id="KW-0966">Cell projection</keyword>
<evidence type="ECO:0000313" key="3">
    <source>
        <dbReference type="EMBL" id="PXX80363.1"/>
    </source>
</evidence>
<dbReference type="Pfam" id="PF06564">
    <property type="entry name" value="CBP_BcsQ"/>
    <property type="match status" value="1"/>
</dbReference>
<gene>
    <name evidence="3" type="ORF">DFR34_104138</name>
</gene>
<accession>A0A318L4G5</accession>
<evidence type="ECO:0000256" key="2">
    <source>
        <dbReference type="ARBA" id="ARBA00022840"/>
    </source>
</evidence>
<dbReference type="Gene3D" id="3.40.50.300">
    <property type="entry name" value="P-loop containing nucleotide triphosphate hydrolases"/>
    <property type="match status" value="1"/>
</dbReference>
<dbReference type="OrthoDB" id="5296586at2"/>
<dbReference type="RefSeq" id="WP_110390054.1">
    <property type="nucleotide sequence ID" value="NZ_DAIMVG010000022.1"/>
</dbReference>
<name>A0A318L4G5_9NEIS</name>
<proteinExistence type="predicted"/>
<dbReference type="PANTHER" id="PTHR43384:SF4">
    <property type="entry name" value="CELLULOSE BIOSYNTHESIS PROTEIN BCSQ-RELATED"/>
    <property type="match status" value="1"/>
</dbReference>
<dbReference type="Proteomes" id="UP000247555">
    <property type="component" value="Unassembled WGS sequence"/>
</dbReference>
<dbReference type="GO" id="GO:0005829">
    <property type="term" value="C:cytosol"/>
    <property type="evidence" value="ECO:0007669"/>
    <property type="project" value="TreeGrafter"/>
</dbReference>
<sequence>MEDQAASLRRLTPAAQVGRSFAFLGVSGCGVTTMVSEMAAGLTAAQRRTLIIDAHPGNPLAQRFVDDPGVTLDMVASSQGSLHDAVTQLPFGASVMNVHSRPSTLMHLPEPIEHRLVSEYEALTRDIELVLIDAPSVSTDPALAALADNLVLVLTPDIQTLMQAYAMVKRLALEFARRRFDVLVNRARDMNEAQAIFQRLSQVTSEFLGVSLRWVGFVPEDPMVRRAVLLRTTTLHGFPGSEAGTACSQLAAVLPRWSSVEHGNARQLFERYLAATRHLAEEAATPL</sequence>
<dbReference type="InterPro" id="IPR050625">
    <property type="entry name" value="ParA/MinD_ATPase"/>
</dbReference>
<dbReference type="InterPro" id="IPR017746">
    <property type="entry name" value="Cellulose_synthase_operon_BcsQ"/>
</dbReference>
<reference evidence="3 4" key="1">
    <citation type="submission" date="2018-05" db="EMBL/GenBank/DDBJ databases">
        <title>Genomic Encyclopedia of Type Strains, Phase IV (KMG-IV): sequencing the most valuable type-strain genomes for metagenomic binning, comparative biology and taxonomic classification.</title>
        <authorList>
            <person name="Goeker M."/>
        </authorList>
    </citation>
    <scope>NUCLEOTIDE SEQUENCE [LARGE SCALE GENOMIC DNA]</scope>
    <source>
        <strain evidence="3 4">DSM 29661</strain>
    </source>
</reference>
<dbReference type="PANTHER" id="PTHR43384">
    <property type="entry name" value="SEPTUM SITE-DETERMINING PROTEIN MIND HOMOLOG, CHLOROPLASTIC-RELATED"/>
    <property type="match status" value="1"/>
</dbReference>
<keyword evidence="2" id="KW-0067">ATP-binding</keyword>
<dbReference type="GO" id="GO:0009898">
    <property type="term" value="C:cytoplasmic side of plasma membrane"/>
    <property type="evidence" value="ECO:0007669"/>
    <property type="project" value="TreeGrafter"/>
</dbReference>
<dbReference type="GO" id="GO:0016887">
    <property type="term" value="F:ATP hydrolysis activity"/>
    <property type="evidence" value="ECO:0007669"/>
    <property type="project" value="TreeGrafter"/>
</dbReference>
<dbReference type="EMBL" id="QJKI01000004">
    <property type="protein sequence ID" value="PXX80363.1"/>
    <property type="molecule type" value="Genomic_DNA"/>
</dbReference>
<dbReference type="SUPFAM" id="SSF52540">
    <property type="entry name" value="P-loop containing nucleoside triphosphate hydrolases"/>
    <property type="match status" value="1"/>
</dbReference>
<protein>
    <submittedName>
        <fullName evidence="3">Flagellar biosynthesis protein FlhG</fullName>
    </submittedName>
</protein>
<keyword evidence="1" id="KW-0547">Nucleotide-binding</keyword>
<keyword evidence="4" id="KW-1185">Reference proteome</keyword>
<keyword evidence="3" id="KW-0969">Cilium</keyword>